<feature type="region of interest" description="Disordered" evidence="1">
    <location>
        <begin position="385"/>
        <end position="415"/>
    </location>
</feature>
<gene>
    <name evidence="3" type="ORF">C2E20_7573</name>
</gene>
<feature type="compositionally biased region" description="Low complexity" evidence="1">
    <location>
        <begin position="64"/>
        <end position="94"/>
    </location>
</feature>
<evidence type="ECO:0000313" key="4">
    <source>
        <dbReference type="Proteomes" id="UP000239649"/>
    </source>
</evidence>
<organism evidence="3 4">
    <name type="scientific">Micractinium conductrix</name>
    <dbReference type="NCBI Taxonomy" id="554055"/>
    <lineage>
        <taxon>Eukaryota</taxon>
        <taxon>Viridiplantae</taxon>
        <taxon>Chlorophyta</taxon>
        <taxon>core chlorophytes</taxon>
        <taxon>Trebouxiophyceae</taxon>
        <taxon>Chlorellales</taxon>
        <taxon>Chlorellaceae</taxon>
        <taxon>Chlorella clade</taxon>
        <taxon>Micractinium</taxon>
    </lineage>
</organism>
<evidence type="ECO:0000256" key="1">
    <source>
        <dbReference type="SAM" id="MobiDB-lite"/>
    </source>
</evidence>
<feature type="region of interest" description="Disordered" evidence="1">
    <location>
        <begin position="134"/>
        <end position="162"/>
    </location>
</feature>
<feature type="domain" description="DUF7798" evidence="2">
    <location>
        <begin position="425"/>
        <end position="560"/>
    </location>
</feature>
<dbReference type="AlphaFoldDB" id="A0A2P6V420"/>
<comment type="caution">
    <text evidence="3">The sequence shown here is derived from an EMBL/GenBank/DDBJ whole genome shotgun (WGS) entry which is preliminary data.</text>
</comment>
<keyword evidence="4" id="KW-1185">Reference proteome</keyword>
<reference evidence="3 4" key="1">
    <citation type="journal article" date="2018" name="Plant J.">
        <title>Genome sequences of Chlorella sorokiniana UTEX 1602 and Micractinium conductrix SAG 241.80: implications to maltose excretion by a green alga.</title>
        <authorList>
            <person name="Arriola M.B."/>
            <person name="Velmurugan N."/>
            <person name="Zhang Y."/>
            <person name="Plunkett M.H."/>
            <person name="Hondzo H."/>
            <person name="Barney B.M."/>
        </authorList>
    </citation>
    <scope>NUCLEOTIDE SEQUENCE [LARGE SCALE GENOMIC DNA]</scope>
    <source>
        <strain evidence="3 4">SAG 241.80</strain>
    </source>
</reference>
<dbReference type="InterPro" id="IPR056700">
    <property type="entry name" value="DUF7798"/>
</dbReference>
<evidence type="ECO:0000259" key="2">
    <source>
        <dbReference type="Pfam" id="PF25074"/>
    </source>
</evidence>
<dbReference type="Proteomes" id="UP000239649">
    <property type="component" value="Unassembled WGS sequence"/>
</dbReference>
<protein>
    <submittedName>
        <fullName evidence="3">GTPase activation</fullName>
    </submittedName>
</protein>
<feature type="compositionally biased region" description="Pro residues" evidence="1">
    <location>
        <begin position="151"/>
        <end position="162"/>
    </location>
</feature>
<dbReference type="Pfam" id="PF25074">
    <property type="entry name" value="DUF7798"/>
    <property type="match status" value="1"/>
</dbReference>
<proteinExistence type="predicted"/>
<feature type="region of interest" description="Disordered" evidence="1">
    <location>
        <begin position="1"/>
        <end position="111"/>
    </location>
</feature>
<dbReference type="PANTHER" id="PTHR36011">
    <property type="entry name" value="BAT2 DOMAIN PROTEIN"/>
    <property type="match status" value="1"/>
</dbReference>
<feature type="compositionally biased region" description="Acidic residues" evidence="1">
    <location>
        <begin position="24"/>
        <end position="36"/>
    </location>
</feature>
<name>A0A2P6V420_9CHLO</name>
<evidence type="ECO:0000313" key="3">
    <source>
        <dbReference type="EMBL" id="PSC68825.1"/>
    </source>
</evidence>
<sequence length="570" mass="55296">MSGAPDGQLDDFFEELDSANMDVKEDELDGSWDQLEEGPSVVSAPSSTGSGRSPAADSPPLPAVPARVAAAASAAAAAPQAAAATVPAAVRTAAAPPPARPAAAAAPPALAAAATAIKDVSDLGESFQQVLQEVADASDDDESAPRVVRAAPPPGAASPLPPDKALTSLWGWGATLASKVEAAAASVSRELAETAQDAQPAVAAASSKAAAGGCAAEFRLGSTLGALSRTAQGLLEQAIAEVAPRPGGAAGGGGGEGGDEPLSFADALYIAGGRSAQEDLESLSNDSARMANRLRSLLPGEGRTALEGALAVLAPVLDLKTPHLADAAPAGTLPSGVSPATLAAVAAGHGVVAELAAAGCERADALAAAVADTAAQLVAAPAGEAAEGGTAGGDAPAGSGTPAGRQPGGATPAVQAAVPPAAAKAMAGLHADGVRTVAELCSLCLERLLGLGRSLSAFYRYAKPASDGIAWPAGGEGAGLLLRGQALRMLEELQGLGAAYGAALASAGSRLDAAAGAGGGKACSHAAAALAHALQTDSNAATARLHDGSRALLQVVWLTAVPRQTLEELL</sequence>
<dbReference type="EMBL" id="LHPF02000032">
    <property type="protein sequence ID" value="PSC68825.1"/>
    <property type="molecule type" value="Genomic_DNA"/>
</dbReference>
<accession>A0A2P6V420</accession>
<feature type="compositionally biased region" description="Low complexity" evidence="1">
    <location>
        <begin position="101"/>
        <end position="111"/>
    </location>
</feature>
<feature type="compositionally biased region" description="Acidic residues" evidence="1">
    <location>
        <begin position="8"/>
        <end position="17"/>
    </location>
</feature>
<dbReference type="PANTHER" id="PTHR36011:SF1">
    <property type="entry name" value="BAT2 DOMAIN PROTEIN"/>
    <property type="match status" value="1"/>
</dbReference>
<dbReference type="OrthoDB" id="515946at2759"/>